<accession>A0ACC4NWV2</accession>
<sequence>MLNKLRKMILGCTVLTPFEEQSIKLCIENLPENLKGIAAAQFKEYNLIQREYDGRTVNFYKVKCLRKVVNPNQLLPIKTDDCVLIKLELKTISNERIGVTLHATGHRIFSVSFSKDVSNLGKIEGMRLEKLTKSWRSVV</sequence>
<protein>
    <submittedName>
        <fullName evidence="1">Uncharacterized protein</fullName>
    </submittedName>
</protein>
<keyword evidence="2" id="KW-1185">Reference proteome</keyword>
<dbReference type="Proteomes" id="UP000030421">
    <property type="component" value="Unassembled WGS sequence"/>
</dbReference>
<evidence type="ECO:0000313" key="1">
    <source>
        <dbReference type="EMBL" id="KHD25015.1"/>
    </source>
</evidence>
<evidence type="ECO:0000313" key="2">
    <source>
        <dbReference type="Proteomes" id="UP000030421"/>
    </source>
</evidence>
<reference evidence="1" key="1">
    <citation type="submission" date="2014-10" db="EMBL/GenBank/DDBJ databases">
        <title>Genome sequencing of Vibrio caribbeanicus T14.</title>
        <authorList>
            <person name="Chan K.-G."/>
            <person name="Mohamad N.I."/>
        </authorList>
    </citation>
    <scope>NUCLEOTIDE SEQUENCE</scope>
    <source>
        <strain evidence="1">T14</strain>
    </source>
</reference>
<name>A0ACC4NWV2_9VIBR</name>
<dbReference type="EMBL" id="JRWR01000007">
    <property type="protein sequence ID" value="KHD25015.1"/>
    <property type="molecule type" value="Genomic_DNA"/>
</dbReference>
<organism evidence="1 2">
    <name type="scientific">Vibrio caribbeanicus</name>
    <dbReference type="NCBI Taxonomy" id="701175"/>
    <lineage>
        <taxon>Bacteria</taxon>
        <taxon>Pseudomonadati</taxon>
        <taxon>Pseudomonadota</taxon>
        <taxon>Gammaproteobacteria</taxon>
        <taxon>Vibrionales</taxon>
        <taxon>Vibrionaceae</taxon>
        <taxon>Vibrio</taxon>
    </lineage>
</organism>
<proteinExistence type="predicted"/>
<gene>
    <name evidence="1" type="ORF">NM09_10245</name>
</gene>
<comment type="caution">
    <text evidence="1">The sequence shown here is derived from an EMBL/GenBank/DDBJ whole genome shotgun (WGS) entry which is preliminary data.</text>
</comment>